<keyword evidence="3 8" id="KW-0418">Kinase</keyword>
<dbReference type="PANTHER" id="PTHR43289:SF6">
    <property type="entry name" value="SERINE_THREONINE-PROTEIN KINASE NEKL-3"/>
    <property type="match status" value="1"/>
</dbReference>
<feature type="region of interest" description="Disordered" evidence="6">
    <location>
        <begin position="389"/>
        <end position="590"/>
    </location>
</feature>
<feature type="compositionally biased region" description="Polar residues" evidence="6">
    <location>
        <begin position="477"/>
        <end position="496"/>
    </location>
</feature>
<sequence>MTLVGRHIGRYRILEELGSGGMSVVYKGLDTALDREVAVKVLHPHLAGKDESRRRLAREARAVAKLHHPNILEVFDFSSAEAHDAFIVTEYIRGRTLKTYLDEGPLEPPELAAMIIHELAAALAHAHEAGVIHRDLKPENVMVREDGVLKLMDFGIARLLDIEDRMTVTGALVGSPAHMSPEIIEGLEAGPEADVFSLGIMFYALMTGRLPFTASNTTATLKRILDGAYEDPRRRVPALSDELAEICATCLQRDPARRYPNAGKLRDALADALAGLGFSRVGEELISFFADPPSYQRLARQRIVAALLERGERQLAEKRTPRALACLNHVLALDATNERALGLLKGLQRQQRRRTWRRRGIRAGIGAGVALALGLGGWQLYRMNAAEPETPKVETVGPRTEGTKAAGGAATGSRLPAGTAAATGAQGTGAPSGAGAPNSTGSPQGAPLAGALNGAQGAGGTTGTPNGTQGTGGTNGSQVAGNPSGTQGTGAYNGSQVAGASNGAQGTGGTNGTQVAGNPSGTQGTGDAPGTPNGSRPTGAQGTGGTGAGTSSRDAISPPPDTNPRLPSTDRTSRPTMVASLDPQDDLKHARSGRIPVSILVRPYGSIRVDDGPAGTQQLAQHDVHLSPGPHTITVSCGYCEDATETIDVKPDGENVFRLRALLKSSQLALDYQPPDATVRVGDAERTAHDSLQHPFDIRSPRGPASFQHRVEVEISSPGYKTEKRVVLLEPGKPTTLRGSLAPE</sequence>
<dbReference type="Pfam" id="PF00069">
    <property type="entry name" value="Pkinase"/>
    <property type="match status" value="1"/>
</dbReference>
<keyword evidence="9" id="KW-1185">Reference proteome</keyword>
<reference evidence="8 9" key="1">
    <citation type="submission" date="2020-05" db="EMBL/GenBank/DDBJ databases">
        <authorList>
            <person name="Whitworth D."/>
        </authorList>
    </citation>
    <scope>NUCLEOTIDE SEQUENCE [LARGE SCALE GENOMIC DNA]</scope>
    <source>
        <strain evidence="8 9">AB043B</strain>
    </source>
</reference>
<dbReference type="SUPFAM" id="SSF56112">
    <property type="entry name" value="Protein kinase-like (PK-like)"/>
    <property type="match status" value="1"/>
</dbReference>
<dbReference type="InterPro" id="IPR011009">
    <property type="entry name" value="Kinase-like_dom_sf"/>
</dbReference>
<organism evidence="8 9">
    <name type="scientific">Corallococcus exercitus</name>
    <dbReference type="NCBI Taxonomy" id="2316736"/>
    <lineage>
        <taxon>Bacteria</taxon>
        <taxon>Pseudomonadati</taxon>
        <taxon>Myxococcota</taxon>
        <taxon>Myxococcia</taxon>
        <taxon>Myxococcales</taxon>
        <taxon>Cystobacterineae</taxon>
        <taxon>Myxococcaceae</taxon>
        <taxon>Corallococcus</taxon>
    </lineage>
</organism>
<dbReference type="Gene3D" id="3.30.200.20">
    <property type="entry name" value="Phosphorylase Kinase, domain 1"/>
    <property type="match status" value="1"/>
</dbReference>
<evidence type="ECO:0000256" key="1">
    <source>
        <dbReference type="ARBA" id="ARBA00022679"/>
    </source>
</evidence>
<evidence type="ECO:0000256" key="5">
    <source>
        <dbReference type="PROSITE-ProRule" id="PRU10141"/>
    </source>
</evidence>
<accession>A0A7Y4KE45</accession>
<dbReference type="SMART" id="SM00220">
    <property type="entry name" value="S_TKc"/>
    <property type="match status" value="1"/>
</dbReference>
<dbReference type="InterPro" id="IPR008271">
    <property type="entry name" value="Ser/Thr_kinase_AS"/>
</dbReference>
<dbReference type="Proteomes" id="UP000563426">
    <property type="component" value="Unassembled WGS sequence"/>
</dbReference>
<dbReference type="Gene3D" id="1.10.510.10">
    <property type="entry name" value="Transferase(Phosphotransferase) domain 1"/>
    <property type="match status" value="1"/>
</dbReference>
<dbReference type="PROSITE" id="PS00108">
    <property type="entry name" value="PROTEIN_KINASE_ST"/>
    <property type="match status" value="1"/>
</dbReference>
<dbReference type="CDD" id="cd14014">
    <property type="entry name" value="STKc_PknB_like"/>
    <property type="match status" value="1"/>
</dbReference>
<dbReference type="PROSITE" id="PS00107">
    <property type="entry name" value="PROTEIN_KINASE_ATP"/>
    <property type="match status" value="1"/>
</dbReference>
<evidence type="ECO:0000259" key="7">
    <source>
        <dbReference type="PROSITE" id="PS50011"/>
    </source>
</evidence>
<evidence type="ECO:0000256" key="6">
    <source>
        <dbReference type="SAM" id="MobiDB-lite"/>
    </source>
</evidence>
<evidence type="ECO:0000256" key="2">
    <source>
        <dbReference type="ARBA" id="ARBA00022741"/>
    </source>
</evidence>
<feature type="binding site" evidence="5">
    <location>
        <position position="49"/>
    </location>
    <ligand>
        <name>ATP</name>
        <dbReference type="ChEBI" id="CHEBI:30616"/>
    </ligand>
</feature>
<dbReference type="EMBL" id="JABFJV010000008">
    <property type="protein sequence ID" value="NOK32125.1"/>
    <property type="molecule type" value="Genomic_DNA"/>
</dbReference>
<dbReference type="InterPro" id="IPR000719">
    <property type="entry name" value="Prot_kinase_dom"/>
</dbReference>
<feature type="domain" description="Protein kinase" evidence="7">
    <location>
        <begin position="11"/>
        <end position="270"/>
    </location>
</feature>
<keyword evidence="4 5" id="KW-0067">ATP-binding</keyword>
<name>A0A7Y4KE45_9BACT</name>
<evidence type="ECO:0000313" key="9">
    <source>
        <dbReference type="Proteomes" id="UP000563426"/>
    </source>
</evidence>
<dbReference type="GO" id="GO:0005524">
    <property type="term" value="F:ATP binding"/>
    <property type="evidence" value="ECO:0007669"/>
    <property type="project" value="UniProtKB-UniRule"/>
</dbReference>
<dbReference type="PROSITE" id="PS50011">
    <property type="entry name" value="PROTEIN_KINASE_DOM"/>
    <property type="match status" value="1"/>
</dbReference>
<dbReference type="RefSeq" id="WP_171432915.1">
    <property type="nucleotide sequence ID" value="NZ_JABFJV010000008.1"/>
</dbReference>
<dbReference type="PANTHER" id="PTHR43289">
    <property type="entry name" value="MITOGEN-ACTIVATED PROTEIN KINASE KINASE KINASE 20-RELATED"/>
    <property type="match status" value="1"/>
</dbReference>
<proteinExistence type="predicted"/>
<keyword evidence="1" id="KW-0808">Transferase</keyword>
<evidence type="ECO:0000313" key="8">
    <source>
        <dbReference type="EMBL" id="NOK32125.1"/>
    </source>
</evidence>
<keyword evidence="2 5" id="KW-0547">Nucleotide-binding</keyword>
<feature type="compositionally biased region" description="Low complexity" evidence="6">
    <location>
        <begin position="433"/>
        <end position="455"/>
    </location>
</feature>
<dbReference type="InterPro" id="IPR017441">
    <property type="entry name" value="Protein_kinase_ATP_BS"/>
</dbReference>
<dbReference type="GO" id="GO:0004674">
    <property type="term" value="F:protein serine/threonine kinase activity"/>
    <property type="evidence" value="ECO:0007669"/>
    <property type="project" value="TreeGrafter"/>
</dbReference>
<protein>
    <submittedName>
        <fullName evidence="8">Protein kinase</fullName>
    </submittedName>
</protein>
<evidence type="ECO:0000256" key="4">
    <source>
        <dbReference type="ARBA" id="ARBA00022840"/>
    </source>
</evidence>
<comment type="caution">
    <text evidence="8">The sequence shown here is derived from an EMBL/GenBank/DDBJ whole genome shotgun (WGS) entry which is preliminary data.</text>
</comment>
<dbReference type="AlphaFoldDB" id="A0A7Y4KE45"/>
<evidence type="ECO:0000256" key="3">
    <source>
        <dbReference type="ARBA" id="ARBA00022777"/>
    </source>
</evidence>
<gene>
    <name evidence="8" type="ORF">HMI49_02750</name>
</gene>
<feature type="compositionally biased region" description="Low complexity" evidence="6">
    <location>
        <begin position="403"/>
        <end position="425"/>
    </location>
</feature>